<evidence type="ECO:0000313" key="2">
    <source>
        <dbReference type="Proteomes" id="UP000781958"/>
    </source>
</evidence>
<protein>
    <recommendedName>
        <fullName evidence="3">SGNH/GDSL hydrolase family protein</fullName>
    </recommendedName>
</protein>
<evidence type="ECO:0000313" key="1">
    <source>
        <dbReference type="EMBL" id="MBP2294322.1"/>
    </source>
</evidence>
<dbReference type="RefSeq" id="WP_209768482.1">
    <property type="nucleotide sequence ID" value="NZ_JAGINP010000015.1"/>
</dbReference>
<dbReference type="EMBL" id="JAGINP010000015">
    <property type="protein sequence ID" value="MBP2294322.1"/>
    <property type="molecule type" value="Genomic_DNA"/>
</dbReference>
<name>A0ABS4SQT9_9PROT</name>
<keyword evidence="2" id="KW-1185">Reference proteome</keyword>
<gene>
    <name evidence="1" type="ORF">J2851_004111</name>
</gene>
<organism evidence="1 2">
    <name type="scientific">Azospirillum rugosum</name>
    <dbReference type="NCBI Taxonomy" id="416170"/>
    <lineage>
        <taxon>Bacteria</taxon>
        <taxon>Pseudomonadati</taxon>
        <taxon>Pseudomonadota</taxon>
        <taxon>Alphaproteobacteria</taxon>
        <taxon>Rhodospirillales</taxon>
        <taxon>Azospirillaceae</taxon>
        <taxon>Azospirillum</taxon>
    </lineage>
</organism>
<comment type="caution">
    <text evidence="1">The sequence shown here is derived from an EMBL/GenBank/DDBJ whole genome shotgun (WGS) entry which is preliminary data.</text>
</comment>
<proteinExistence type="predicted"/>
<reference evidence="1 2" key="1">
    <citation type="submission" date="2021-03" db="EMBL/GenBank/DDBJ databases">
        <title>Genomic Encyclopedia of Type Strains, Phase III (KMG-III): the genomes of soil and plant-associated and newly described type strains.</title>
        <authorList>
            <person name="Whitman W."/>
        </authorList>
    </citation>
    <scope>NUCLEOTIDE SEQUENCE [LARGE SCALE GENOMIC DNA]</scope>
    <source>
        <strain evidence="1 2">IMMIB AFH-6</strain>
    </source>
</reference>
<dbReference type="SUPFAM" id="SSF52266">
    <property type="entry name" value="SGNH hydrolase"/>
    <property type="match status" value="1"/>
</dbReference>
<sequence>MKTINDLRELPKDRPLYIYGAGTAGRVVKNGMRRFTRRCLVGFVDSTKTGTLDGFPILPAERFCVERPDRAVVIIASHAWEDIAGRLAAAGIPHVYNAYPYVERRLAAANHPSSSLRRTAARLILPGELLASAAGFGLAATASDISAVPLLAMGAAALADALGGIWHLAERGQDFYSAPKNTGTGGVAAPYQLRLAVFNPYFGYTHAPNARYPFTTNNFGFKVWAPLLDQAPGAWDYPYPRRDGDLLVGIFGGSVAQGFAEAAARLPDLVERLAALPPFRKRKVRILNFALSGCKQPQQLAILSYFLALGQNFDVVINIDGFNEGASGFTNWRAGVEPSFPAENAWSELGRIIEGEGSRLSSLEDVRRAYHKLSARHSAERAAAAGTAASFLCHRLRQLHHERHANTPAGRPDAAQTTPETLFPSALKRPLPTTDALFDGIADQWQAASSAMKDLVHRRGGIYLHVLQPNQWYEPCGPYVPRDANHGFAWIAETVNGSYPRFLGRMPRLRADGVHVLDASRVFDGHLAEAYIDDVCHYTDWGYQRLFAAVGAEMEGIVTEP</sequence>
<dbReference type="Proteomes" id="UP000781958">
    <property type="component" value="Unassembled WGS sequence"/>
</dbReference>
<accession>A0ABS4SQT9</accession>
<evidence type="ECO:0008006" key="3">
    <source>
        <dbReference type="Google" id="ProtNLM"/>
    </source>
</evidence>